<proteinExistence type="predicted"/>
<feature type="compositionally biased region" description="Basic and acidic residues" evidence="1">
    <location>
        <begin position="10"/>
        <end position="36"/>
    </location>
</feature>
<dbReference type="AlphaFoldDB" id="A0A2N9IJ76"/>
<gene>
    <name evidence="2" type="ORF">FSB_LOCUS52062</name>
</gene>
<name>A0A2N9IJ76_FAGSY</name>
<sequence length="57" mass="6320">MVSGSQLLSHDCEGPRRIDLRPTTSEKRPTKGSKGEQREGVLACLFGCSDLLRVWDC</sequence>
<protein>
    <submittedName>
        <fullName evidence="2">Uncharacterized protein</fullName>
    </submittedName>
</protein>
<dbReference type="EMBL" id="OIVN01005835">
    <property type="protein sequence ID" value="SPD24180.1"/>
    <property type="molecule type" value="Genomic_DNA"/>
</dbReference>
<feature type="region of interest" description="Disordered" evidence="1">
    <location>
        <begin position="1"/>
        <end position="36"/>
    </location>
</feature>
<evidence type="ECO:0000313" key="2">
    <source>
        <dbReference type="EMBL" id="SPD24180.1"/>
    </source>
</evidence>
<organism evidence="2">
    <name type="scientific">Fagus sylvatica</name>
    <name type="common">Beechnut</name>
    <dbReference type="NCBI Taxonomy" id="28930"/>
    <lineage>
        <taxon>Eukaryota</taxon>
        <taxon>Viridiplantae</taxon>
        <taxon>Streptophyta</taxon>
        <taxon>Embryophyta</taxon>
        <taxon>Tracheophyta</taxon>
        <taxon>Spermatophyta</taxon>
        <taxon>Magnoliopsida</taxon>
        <taxon>eudicotyledons</taxon>
        <taxon>Gunneridae</taxon>
        <taxon>Pentapetalae</taxon>
        <taxon>rosids</taxon>
        <taxon>fabids</taxon>
        <taxon>Fagales</taxon>
        <taxon>Fagaceae</taxon>
        <taxon>Fagus</taxon>
    </lineage>
</organism>
<reference evidence="2" key="1">
    <citation type="submission" date="2018-02" db="EMBL/GenBank/DDBJ databases">
        <authorList>
            <person name="Cohen D.B."/>
            <person name="Kent A.D."/>
        </authorList>
    </citation>
    <scope>NUCLEOTIDE SEQUENCE</scope>
</reference>
<accession>A0A2N9IJ76</accession>
<evidence type="ECO:0000256" key="1">
    <source>
        <dbReference type="SAM" id="MobiDB-lite"/>
    </source>
</evidence>